<dbReference type="InterPro" id="IPR020894">
    <property type="entry name" value="Cadherin_CS"/>
</dbReference>
<comment type="function">
    <text evidence="22">A component of desmosome cell-cell junctions which are required for positive regulation of cellular adhesion. Involved in the interaction of plaque proteins and intermediate filaments mediating cell-cell adhesion.</text>
</comment>
<keyword evidence="9" id="KW-0479">Metal-binding</keyword>
<evidence type="ECO:0000256" key="3">
    <source>
        <dbReference type="ARBA" id="ARBA00004496"/>
    </source>
</evidence>
<keyword evidence="5" id="KW-1003">Cell membrane</keyword>
<dbReference type="InterPro" id="IPR009122">
    <property type="entry name" value="Desmosomal_cadherin"/>
</dbReference>
<gene>
    <name evidence="26" type="ORF">MPIPNATIZW_LOCUS16345</name>
</gene>
<sequence length="1081" mass="116453">MGWHLGTAVALITLLVLVEVNSEFRIQVRDPSAKNGTIRWHSIKRHKREWIKFAAACREGEDNSKRNPIAKIHSDCAANQQVTYRISGVGIDQPPYGVFIINQKTGEINITSIVDREVTPFFIIYCRALNSQGQDLERPLELRVRVLDINDNPPVFSMTSFLGQIEENSNANTLVMRLNATDADEPNNLNSKIAFKIISQEPSDSPMFIINRYTGEIRTMNNFLDREQYSQYSLAVRGSDRDGGADGMSAECECSIKILDVNDNIPYLDQSSYELNIEENSLNSNLLQIRVIDLDEEFSANWMAVIFFITGNEGNWFDIEMNERTNVGTLKIVKALDYEAMQNLQLSIGVRNKAEFHQSIMSQYKLTATAISVTVLNVIEGSVFRPGSKTFVVNSKMGQNYKLGDFIATDLDTNGPSTKVRYVMGNNPADLLSVDSKTGIITLRNQVTMEQYNMLNGKYQGTILSIDDDLQRTCTGTINIDLEGSDWPTSETTPKYITDNGLGPGPEVTTGEIGTGPGEVNTEGINGGGETDEYNKEPLGVPMFPDNVHFGPAGIGLLIMGFLVLGLVPFLLICCDCGGAPGGGAGFEPVPECSEGAIHPWAVEGPGPETGIITTIPVPQIVPGGIPCIDTSGVYTNEYGGREMQEMEGEERITGFELTDGVKSSGGPEICQEYSGTLRRNSMRECREGLNMDFMESYFCQKAYAYADEDEGRPSNDCLLIYDIEGVGSPAGSVGCCSFIGEDFDDSCLDTLGPKFKKLADISLGKNVESYPDFDLPWPESIEPIYPQQATEPMASGHPPISPHYGTTTVISESAYPSGPGVQHPMSIPDPLGYGNVTVTESYTTSGTLKPSVHIHDNRHASNVVVTERVVGPISGADLHGMLEMPDLREGSNVIVTERVIAPGSSLPTTFTIPDTRESSNVVVTERVIAPGSSLPTTFTIPDPRESSNVVVTERVIRPTSGMMGSFGLHPELSNAHNVIVTERVVSGSGATGFSGPAGMVGGSGTVGSGLVGSEAGMGGGGIGLSSLGGGGGLSSSMAGTATIGHVRSSSDHHFSQTLGSTSPSTARSRITKYSTVQYTK</sequence>
<proteinExistence type="predicted"/>
<evidence type="ECO:0000256" key="24">
    <source>
        <dbReference type="SAM" id="SignalP"/>
    </source>
</evidence>
<evidence type="ECO:0000256" key="16">
    <source>
        <dbReference type="ARBA" id="ARBA00023136"/>
    </source>
</evidence>
<keyword evidence="11" id="KW-0677">Repeat</keyword>
<evidence type="ECO:0000256" key="2">
    <source>
        <dbReference type="ARBA" id="ARBA00004251"/>
    </source>
</evidence>
<dbReference type="InterPro" id="IPR002126">
    <property type="entry name" value="Cadherin-like_dom"/>
</dbReference>
<evidence type="ECO:0000256" key="21">
    <source>
        <dbReference type="RuleBase" id="RU003318"/>
    </source>
</evidence>
<evidence type="ECO:0000259" key="25">
    <source>
        <dbReference type="PROSITE" id="PS50268"/>
    </source>
</evidence>
<keyword evidence="10 24" id="KW-0732">Signal</keyword>
<keyword evidence="6" id="KW-0963">Cytoplasm</keyword>
<dbReference type="Gene3D" id="2.60.40.60">
    <property type="entry name" value="Cadherins"/>
    <property type="match status" value="4"/>
</dbReference>
<dbReference type="PRINTS" id="PR00205">
    <property type="entry name" value="CADHERIN"/>
</dbReference>
<dbReference type="SUPFAM" id="SSF49313">
    <property type="entry name" value="Cadherin-like"/>
    <property type="match status" value="4"/>
</dbReference>
<keyword evidence="13 21" id="KW-0130">Cell adhesion</keyword>
<feature type="chain" id="PRO_5045233573" description="Cadherin domain-containing protein" evidence="24">
    <location>
        <begin position="23"/>
        <end position="1081"/>
    </location>
</feature>
<feature type="domain" description="Cadherin" evidence="25">
    <location>
        <begin position="69"/>
        <end position="156"/>
    </location>
</feature>
<dbReference type="SMART" id="SM00112">
    <property type="entry name" value="CA"/>
    <property type="match status" value="4"/>
</dbReference>
<feature type="domain" description="Cadherin" evidence="25">
    <location>
        <begin position="394"/>
        <end position="496"/>
    </location>
</feature>
<feature type="region of interest" description="Disordered" evidence="23">
    <location>
        <begin position="510"/>
        <end position="530"/>
    </location>
</feature>
<feature type="domain" description="Cadherin" evidence="25">
    <location>
        <begin position="157"/>
        <end position="268"/>
    </location>
</feature>
<feature type="compositionally biased region" description="Polar residues" evidence="23">
    <location>
        <begin position="1056"/>
        <end position="1081"/>
    </location>
</feature>
<evidence type="ECO:0000256" key="7">
    <source>
        <dbReference type="ARBA" id="ARBA00022685"/>
    </source>
</evidence>
<dbReference type="PRINTS" id="PR01819">
    <property type="entry name" value="DESMOGLEIN"/>
</dbReference>
<dbReference type="InterPro" id="IPR027397">
    <property type="entry name" value="Catenin-bd_sf"/>
</dbReference>
<evidence type="ECO:0000256" key="1">
    <source>
        <dbReference type="ARBA" id="ARBA00004123"/>
    </source>
</evidence>
<comment type="function">
    <text evidence="19">Component of intercellular desmosome junctions. Involved in the interaction of plaque proteins and intermediate filaments mediating cell-cell adhesion.</text>
</comment>
<dbReference type="InterPro" id="IPR050971">
    <property type="entry name" value="Cadherin-domain_protein"/>
</dbReference>
<organism evidence="26 27">
    <name type="scientific">Pipistrellus nathusii</name>
    <name type="common">Nathusius' pipistrelle</name>
    <dbReference type="NCBI Taxonomy" id="59473"/>
    <lineage>
        <taxon>Eukaryota</taxon>
        <taxon>Metazoa</taxon>
        <taxon>Chordata</taxon>
        <taxon>Craniata</taxon>
        <taxon>Vertebrata</taxon>
        <taxon>Euteleostomi</taxon>
        <taxon>Mammalia</taxon>
        <taxon>Eutheria</taxon>
        <taxon>Laurasiatheria</taxon>
        <taxon>Chiroptera</taxon>
        <taxon>Yangochiroptera</taxon>
        <taxon>Vespertilionidae</taxon>
        <taxon>Pipistrellus</taxon>
    </lineage>
</organism>
<dbReference type="EMBL" id="OY882864">
    <property type="protein sequence ID" value="CAK6448039.1"/>
    <property type="molecule type" value="Genomic_DNA"/>
</dbReference>
<dbReference type="Pfam" id="PF00028">
    <property type="entry name" value="Cadherin"/>
    <property type="match status" value="3"/>
</dbReference>
<evidence type="ECO:0000256" key="14">
    <source>
        <dbReference type="ARBA" id="ARBA00022949"/>
    </source>
</evidence>
<evidence type="ECO:0000256" key="5">
    <source>
        <dbReference type="ARBA" id="ARBA00022475"/>
    </source>
</evidence>
<reference evidence="26" key="1">
    <citation type="submission" date="2023-12" db="EMBL/GenBank/DDBJ databases">
        <authorList>
            <person name="Brown T."/>
        </authorList>
    </citation>
    <scope>NUCLEOTIDE SEQUENCE</scope>
</reference>
<evidence type="ECO:0000256" key="17">
    <source>
        <dbReference type="ARBA" id="ARBA00023180"/>
    </source>
</evidence>
<evidence type="ECO:0000256" key="20">
    <source>
        <dbReference type="PROSITE-ProRule" id="PRU00043"/>
    </source>
</evidence>
<evidence type="ECO:0000313" key="26">
    <source>
        <dbReference type="EMBL" id="CAK6448039.1"/>
    </source>
</evidence>
<keyword evidence="16" id="KW-0472">Membrane</keyword>
<evidence type="ECO:0000256" key="11">
    <source>
        <dbReference type="ARBA" id="ARBA00022737"/>
    </source>
</evidence>
<dbReference type="Gene3D" id="4.10.900.10">
    <property type="entry name" value="TCF3-CBD (Catenin binding domain)"/>
    <property type="match status" value="1"/>
</dbReference>
<dbReference type="PRINTS" id="PR01818">
    <property type="entry name" value="DESMOCADHERN"/>
</dbReference>
<keyword evidence="8 21" id="KW-0812">Transmembrane</keyword>
<evidence type="ECO:0000256" key="4">
    <source>
        <dbReference type="ARBA" id="ARBA00004568"/>
    </source>
</evidence>
<accession>A0ABP0ABZ3</accession>
<dbReference type="Proteomes" id="UP001314169">
    <property type="component" value="Chromosome 7"/>
</dbReference>
<dbReference type="Pfam" id="PF01049">
    <property type="entry name" value="CADH_Y-type_LIR"/>
    <property type="match status" value="1"/>
</dbReference>
<dbReference type="PANTHER" id="PTHR24025:SF9">
    <property type="entry name" value="DESMOGLEIN-1"/>
    <property type="match status" value="1"/>
</dbReference>
<evidence type="ECO:0000256" key="22">
    <source>
        <dbReference type="RuleBase" id="RU004358"/>
    </source>
</evidence>
<evidence type="ECO:0000256" key="12">
    <source>
        <dbReference type="ARBA" id="ARBA00022837"/>
    </source>
</evidence>
<evidence type="ECO:0000256" key="9">
    <source>
        <dbReference type="ARBA" id="ARBA00022723"/>
    </source>
</evidence>
<keyword evidence="14" id="KW-0965">Cell junction</keyword>
<dbReference type="PROSITE" id="PS50268">
    <property type="entry name" value="CADHERIN_2"/>
    <property type="match status" value="4"/>
</dbReference>
<keyword evidence="17" id="KW-0325">Glycoprotein</keyword>
<evidence type="ECO:0000256" key="18">
    <source>
        <dbReference type="ARBA" id="ARBA00023242"/>
    </source>
</evidence>
<name>A0ABP0ABZ3_PIPNA</name>
<evidence type="ECO:0000256" key="19">
    <source>
        <dbReference type="ARBA" id="ARBA00037034"/>
    </source>
</evidence>
<protein>
    <recommendedName>
        <fullName evidence="25">Cadherin domain-containing protein</fullName>
    </recommendedName>
</protein>
<keyword evidence="15" id="KW-1133">Transmembrane helix</keyword>
<dbReference type="CDD" id="cd11304">
    <property type="entry name" value="Cadherin_repeat"/>
    <property type="match status" value="3"/>
</dbReference>
<feature type="signal peptide" evidence="24">
    <location>
        <begin position="1"/>
        <end position="22"/>
    </location>
</feature>
<evidence type="ECO:0000313" key="27">
    <source>
        <dbReference type="Proteomes" id="UP001314169"/>
    </source>
</evidence>
<feature type="domain" description="Cadherin" evidence="25">
    <location>
        <begin position="269"/>
        <end position="388"/>
    </location>
</feature>
<keyword evidence="27" id="KW-1185">Reference proteome</keyword>
<dbReference type="PANTHER" id="PTHR24025">
    <property type="entry name" value="DESMOGLEIN FAMILY MEMBER"/>
    <property type="match status" value="1"/>
</dbReference>
<evidence type="ECO:0000256" key="6">
    <source>
        <dbReference type="ARBA" id="ARBA00022490"/>
    </source>
</evidence>
<dbReference type="InterPro" id="IPR000233">
    <property type="entry name" value="Cadherin_Y-type_LIR"/>
</dbReference>
<keyword evidence="12 20" id="KW-0106">Calcium</keyword>
<evidence type="ECO:0000256" key="8">
    <source>
        <dbReference type="ARBA" id="ARBA00022692"/>
    </source>
</evidence>
<evidence type="ECO:0000256" key="15">
    <source>
        <dbReference type="ARBA" id="ARBA00022989"/>
    </source>
</evidence>
<dbReference type="InterPro" id="IPR015919">
    <property type="entry name" value="Cadherin-like_sf"/>
</dbReference>
<keyword evidence="18" id="KW-0539">Nucleus</keyword>
<evidence type="ECO:0000256" key="10">
    <source>
        <dbReference type="ARBA" id="ARBA00022729"/>
    </source>
</evidence>
<evidence type="ECO:0000256" key="23">
    <source>
        <dbReference type="SAM" id="MobiDB-lite"/>
    </source>
</evidence>
<evidence type="ECO:0000256" key="13">
    <source>
        <dbReference type="ARBA" id="ARBA00022889"/>
    </source>
</evidence>
<dbReference type="PROSITE" id="PS00232">
    <property type="entry name" value="CADHERIN_1"/>
    <property type="match status" value="1"/>
</dbReference>
<comment type="subcellular location">
    <subcellularLocation>
        <location evidence="4">Cell junction</location>
        <location evidence="4">Desmosome</location>
    </subcellularLocation>
    <subcellularLocation>
        <location evidence="2 21">Cell membrane</location>
        <topology evidence="2 21">Single-pass type I membrane protein</topology>
    </subcellularLocation>
    <subcellularLocation>
        <location evidence="3">Cytoplasm</location>
    </subcellularLocation>
    <subcellularLocation>
        <location evidence="1">Nucleus</location>
    </subcellularLocation>
</comment>
<feature type="region of interest" description="Disordered" evidence="23">
    <location>
        <begin position="1049"/>
        <end position="1081"/>
    </location>
</feature>
<keyword evidence="7" id="KW-0165">Cleavage on pair of basic residues</keyword>